<keyword evidence="2" id="KW-0489">Methyltransferase</keyword>
<dbReference type="Pfam" id="PF02310">
    <property type="entry name" value="B12-binding"/>
    <property type="match status" value="1"/>
</dbReference>
<dbReference type="SFLD" id="SFLDG01082">
    <property type="entry name" value="B12-binding_domain_containing"/>
    <property type="match status" value="1"/>
</dbReference>
<dbReference type="CDD" id="cd01335">
    <property type="entry name" value="Radical_SAM"/>
    <property type="match status" value="1"/>
</dbReference>
<dbReference type="InterPro" id="IPR007197">
    <property type="entry name" value="rSAM"/>
</dbReference>
<reference evidence="10 11" key="1">
    <citation type="journal article" date="2016" name="Nat. Commun.">
        <title>Thousands of microbial genomes shed light on interconnected biogeochemical processes in an aquifer system.</title>
        <authorList>
            <person name="Anantharaman K."/>
            <person name="Brown C.T."/>
            <person name="Hug L.A."/>
            <person name="Sharon I."/>
            <person name="Castelle C.J."/>
            <person name="Probst A.J."/>
            <person name="Thomas B.C."/>
            <person name="Singh A."/>
            <person name="Wilkins M.J."/>
            <person name="Karaoz U."/>
            <person name="Brodie E.L."/>
            <person name="Williams K.H."/>
            <person name="Hubbard S.S."/>
            <person name="Banfield J.F."/>
        </authorList>
    </citation>
    <scope>NUCLEOTIDE SEQUENCE [LARGE SCALE GENOMIC DNA]</scope>
</reference>
<dbReference type="InterPro" id="IPR058240">
    <property type="entry name" value="rSAM_sf"/>
</dbReference>
<gene>
    <name evidence="10" type="ORF">A2713_01830</name>
</gene>
<dbReference type="GO" id="GO:0031419">
    <property type="term" value="F:cobalamin binding"/>
    <property type="evidence" value="ECO:0007669"/>
    <property type="project" value="InterPro"/>
</dbReference>
<dbReference type="AlphaFoldDB" id="A0A1F4UQB2"/>
<keyword evidence="7" id="KW-0411">Iron-sulfur</keyword>
<evidence type="ECO:0000313" key="11">
    <source>
        <dbReference type="Proteomes" id="UP000176444"/>
    </source>
</evidence>
<evidence type="ECO:0000259" key="9">
    <source>
        <dbReference type="PROSITE" id="PS51918"/>
    </source>
</evidence>
<proteinExistence type="predicted"/>
<dbReference type="PANTHER" id="PTHR43409">
    <property type="entry name" value="ANAEROBIC MAGNESIUM-PROTOPORPHYRIN IX MONOMETHYL ESTER CYCLASE-RELATED"/>
    <property type="match status" value="1"/>
</dbReference>
<keyword evidence="5" id="KW-0479">Metal-binding</keyword>
<dbReference type="Gene3D" id="3.80.30.20">
    <property type="entry name" value="tm_1862 like domain"/>
    <property type="match status" value="1"/>
</dbReference>
<dbReference type="InterPro" id="IPR006158">
    <property type="entry name" value="Cobalamin-bd"/>
</dbReference>
<dbReference type="SUPFAM" id="SSF102114">
    <property type="entry name" value="Radical SAM enzymes"/>
    <property type="match status" value="1"/>
</dbReference>
<protein>
    <submittedName>
        <fullName evidence="10">Uncharacterized protein</fullName>
    </submittedName>
</protein>
<evidence type="ECO:0000256" key="2">
    <source>
        <dbReference type="ARBA" id="ARBA00022603"/>
    </source>
</evidence>
<evidence type="ECO:0000256" key="5">
    <source>
        <dbReference type="ARBA" id="ARBA00022723"/>
    </source>
</evidence>
<dbReference type="PROSITE" id="PS51332">
    <property type="entry name" value="B12_BINDING"/>
    <property type="match status" value="1"/>
</dbReference>
<dbReference type="InterPro" id="IPR036724">
    <property type="entry name" value="Cobalamin-bd_sf"/>
</dbReference>
<sequence>MKKIVLVYPKLGLSFTGRPPLPILCLAAYLERAGLEVSVFDLNQEANWPEKLLKAAGEALCVGVSAITGNQIKNGLEITKLIKKDFLHLPVIWGGVHPSLVPEETLKEDGVDIVVRGEGEETLLDLARALMGEKNLSDVLGISFKKDGRIVHNPPRGFLEMDNLPNPAWHFIDINNYYFSNLSSKNVALQTSRGCPFRCEFCYNFEFNKNRWRKMSAKRILEMIIPLKEKHQINGVVFWDDNFFVDFKRVEEFCRLLIDRNLNIKWEADCRIDFLARMDNDFLTLLKSSGLSALFLGAESGSPKVLKTIQKGITVEEIIKSAELTAKFGFNVWYAFMIGFPEETEEDISLTIKMMKKVKQINPLANTAIKVFSPFPGTPLYQKAKQAGFVLPKSLMEWGDYRPEDVKTPWTKHKFSPYFPLLTRFATEYDRFSGLFKNPFLKSLAKTFHLMEKFRWDYEFYHFPIELILVKKIAGKLGYL</sequence>
<organism evidence="10 11">
    <name type="scientific">candidate division WWE3 bacterium RIFCSPHIGHO2_01_FULL_35_17</name>
    <dbReference type="NCBI Taxonomy" id="1802614"/>
    <lineage>
        <taxon>Bacteria</taxon>
        <taxon>Katanobacteria</taxon>
    </lineage>
</organism>
<dbReference type="GO" id="GO:0003824">
    <property type="term" value="F:catalytic activity"/>
    <property type="evidence" value="ECO:0007669"/>
    <property type="project" value="InterPro"/>
</dbReference>
<dbReference type="PROSITE" id="PS51918">
    <property type="entry name" value="RADICAL_SAM"/>
    <property type="match status" value="1"/>
</dbReference>
<evidence type="ECO:0000259" key="8">
    <source>
        <dbReference type="PROSITE" id="PS51332"/>
    </source>
</evidence>
<accession>A0A1F4UQB2</accession>
<evidence type="ECO:0000256" key="7">
    <source>
        <dbReference type="ARBA" id="ARBA00023014"/>
    </source>
</evidence>
<keyword evidence="3" id="KW-0808">Transferase</keyword>
<feature type="domain" description="Radical SAM core" evidence="9">
    <location>
        <begin position="181"/>
        <end position="420"/>
    </location>
</feature>
<dbReference type="InterPro" id="IPR034466">
    <property type="entry name" value="Methyltransferase_Class_B"/>
</dbReference>
<dbReference type="Gene3D" id="3.40.50.280">
    <property type="entry name" value="Cobalamin-binding domain"/>
    <property type="match status" value="1"/>
</dbReference>
<comment type="caution">
    <text evidence="10">The sequence shown here is derived from an EMBL/GenBank/DDBJ whole genome shotgun (WGS) entry which is preliminary data.</text>
</comment>
<evidence type="ECO:0000256" key="1">
    <source>
        <dbReference type="ARBA" id="ARBA00001966"/>
    </source>
</evidence>
<dbReference type="SFLD" id="SFLDS00029">
    <property type="entry name" value="Radical_SAM"/>
    <property type="match status" value="1"/>
</dbReference>
<dbReference type="SMART" id="SM00729">
    <property type="entry name" value="Elp3"/>
    <property type="match status" value="1"/>
</dbReference>
<dbReference type="InterPro" id="IPR006638">
    <property type="entry name" value="Elp3/MiaA/NifB-like_rSAM"/>
</dbReference>
<keyword evidence="6" id="KW-0408">Iron</keyword>
<evidence type="ECO:0000313" key="10">
    <source>
        <dbReference type="EMBL" id="OGC47082.1"/>
    </source>
</evidence>
<dbReference type="InterPro" id="IPR051198">
    <property type="entry name" value="BchE-like"/>
</dbReference>
<name>A0A1F4UQB2_UNCKA</name>
<dbReference type="InterPro" id="IPR023404">
    <property type="entry name" value="rSAM_horseshoe"/>
</dbReference>
<dbReference type="CDD" id="cd02068">
    <property type="entry name" value="radical_SAM_B12_BD"/>
    <property type="match status" value="1"/>
</dbReference>
<keyword evidence="4" id="KW-0949">S-adenosyl-L-methionine</keyword>
<dbReference type="SUPFAM" id="SSF52242">
    <property type="entry name" value="Cobalamin (vitamin B12)-binding domain"/>
    <property type="match status" value="1"/>
</dbReference>
<feature type="domain" description="B12-binding" evidence="8">
    <location>
        <begin position="1"/>
        <end position="137"/>
    </location>
</feature>
<evidence type="ECO:0000256" key="4">
    <source>
        <dbReference type="ARBA" id="ARBA00022691"/>
    </source>
</evidence>
<dbReference type="EMBL" id="MEUX01000022">
    <property type="protein sequence ID" value="OGC47082.1"/>
    <property type="molecule type" value="Genomic_DNA"/>
</dbReference>
<evidence type="ECO:0000256" key="3">
    <source>
        <dbReference type="ARBA" id="ARBA00022679"/>
    </source>
</evidence>
<dbReference type="GO" id="GO:0046872">
    <property type="term" value="F:metal ion binding"/>
    <property type="evidence" value="ECO:0007669"/>
    <property type="project" value="UniProtKB-KW"/>
</dbReference>
<dbReference type="GO" id="GO:0051539">
    <property type="term" value="F:4 iron, 4 sulfur cluster binding"/>
    <property type="evidence" value="ECO:0007669"/>
    <property type="project" value="UniProtKB-KW"/>
</dbReference>
<dbReference type="Proteomes" id="UP000176444">
    <property type="component" value="Unassembled WGS sequence"/>
</dbReference>
<dbReference type="PANTHER" id="PTHR43409:SF7">
    <property type="entry name" value="BLL1977 PROTEIN"/>
    <property type="match status" value="1"/>
</dbReference>
<dbReference type="Pfam" id="PF04055">
    <property type="entry name" value="Radical_SAM"/>
    <property type="match status" value="1"/>
</dbReference>
<comment type="cofactor">
    <cofactor evidence="1">
        <name>[4Fe-4S] cluster</name>
        <dbReference type="ChEBI" id="CHEBI:49883"/>
    </cofactor>
</comment>
<evidence type="ECO:0000256" key="6">
    <source>
        <dbReference type="ARBA" id="ARBA00023004"/>
    </source>
</evidence>
<dbReference type="SFLD" id="SFLDG01123">
    <property type="entry name" value="methyltransferase_(Class_B)"/>
    <property type="match status" value="1"/>
</dbReference>